<proteinExistence type="predicted"/>
<sequence length="516" mass="53149">MPAQGSVVDVSGGSFSASGRGWSDRALLLAGIAVLAILGLVTGLLLAKSKGYLEDTVQVNAQLMNVGDGLPERADVKFRGMLVGAVTSVTPAEDGKPNIVHIDLKPEHASGIPSTVTARVVPSNVFAVSSVQLVDNGDGAPVRNGAVITEDTKLPTVLFQTTTNKLREVLAATERQRGDPPVGLIGVFGEATQGRGDKLLSSGARLRAILTEFNAMVTASPNDPSTIAALEKVSDALSSTSPRLLDNLENALVPLRTLAQKKDDVRGLLSAGLHTTGTTATAIDNHIDQMIGIGTHLTPVVGVLAQNADKFVPIGTRVRALSDAAFANGWDPGRQVIGLNLILSFSPAWTYVRDDCPRYGELAGPSCTTAPETRQWIDIPEVLQPGSYKPPPDIAPPAGTMFPPPAADIMLHGAGPNPQEVDRAANPVLPPFGPPPNPAPAGVAPASFGGNVGPVGSAVEREQLGKALGGDASTSQQLLLGPVARGTTISVSRDEPAADAGQPNSVQPNAAQGGGR</sequence>
<evidence type="ECO:0000256" key="2">
    <source>
        <dbReference type="SAM" id="Phobius"/>
    </source>
</evidence>
<dbReference type="Proteomes" id="UP000037843">
    <property type="component" value="Unassembled WGS sequence"/>
</dbReference>
<reference evidence="5 6" key="1">
    <citation type="submission" date="2015-09" db="EMBL/GenBank/DDBJ databases">
        <title>Genome Sequences of Mycobacterium immunogenum Isolates, Recuperated from a Chloraminated Drinking Water Distribution System Simulator Subjected to Episodes of Nitrification.</title>
        <authorList>
            <person name="Gomez-Alvarez V."/>
            <person name="Revetta R.P."/>
        </authorList>
    </citation>
    <scope>NUCLEOTIDE SEQUENCE [LARGE SCALE GENOMIC DNA]</scope>
    <source>
        <strain evidence="5 6">H008</strain>
    </source>
</reference>
<keyword evidence="2" id="KW-0812">Transmembrane</keyword>
<evidence type="ECO:0000313" key="6">
    <source>
        <dbReference type="Proteomes" id="UP000037843"/>
    </source>
</evidence>
<feature type="domain" description="Mammalian cell entry C-terminal" evidence="4">
    <location>
        <begin position="140"/>
        <end position="365"/>
    </location>
</feature>
<dbReference type="GO" id="GO:0005576">
    <property type="term" value="C:extracellular region"/>
    <property type="evidence" value="ECO:0007669"/>
    <property type="project" value="TreeGrafter"/>
</dbReference>
<keyword evidence="2" id="KW-0472">Membrane</keyword>
<evidence type="ECO:0000259" key="4">
    <source>
        <dbReference type="Pfam" id="PF11887"/>
    </source>
</evidence>
<dbReference type="GO" id="GO:0051701">
    <property type="term" value="P:biological process involved in interaction with host"/>
    <property type="evidence" value="ECO:0007669"/>
    <property type="project" value="TreeGrafter"/>
</dbReference>
<evidence type="ECO:0000313" key="5">
    <source>
        <dbReference type="EMBL" id="KPG17960.1"/>
    </source>
</evidence>
<protein>
    <submittedName>
        <fullName evidence="5">Mammalian cell entry protein</fullName>
    </submittedName>
</protein>
<keyword evidence="2" id="KW-1133">Transmembrane helix</keyword>
<dbReference type="AlphaFoldDB" id="A0A7V8LTK3"/>
<dbReference type="PANTHER" id="PTHR33371">
    <property type="entry name" value="INTERMEMBRANE PHOSPHOLIPID TRANSPORT SYSTEM BINDING PROTEIN MLAD-RELATED"/>
    <property type="match status" value="1"/>
</dbReference>
<evidence type="ECO:0000259" key="3">
    <source>
        <dbReference type="Pfam" id="PF02470"/>
    </source>
</evidence>
<evidence type="ECO:0000256" key="1">
    <source>
        <dbReference type="SAM" id="MobiDB-lite"/>
    </source>
</evidence>
<dbReference type="InterPro" id="IPR024516">
    <property type="entry name" value="Mce_C"/>
</dbReference>
<comment type="caution">
    <text evidence="5">The sequence shown here is derived from an EMBL/GenBank/DDBJ whole genome shotgun (WGS) entry which is preliminary data.</text>
</comment>
<gene>
    <name evidence="5" type="ORF">AN908_02095</name>
</gene>
<accession>A0A7V8LTK3</accession>
<feature type="region of interest" description="Disordered" evidence="1">
    <location>
        <begin position="468"/>
        <end position="516"/>
    </location>
</feature>
<feature type="transmembrane region" description="Helical" evidence="2">
    <location>
        <begin position="26"/>
        <end position="47"/>
    </location>
</feature>
<dbReference type="InterPro" id="IPR003399">
    <property type="entry name" value="Mce/MlaD"/>
</dbReference>
<name>A0A7V8LTK3_9MYCO</name>
<feature type="domain" description="Mce/MlaD" evidence="3">
    <location>
        <begin position="56"/>
        <end position="134"/>
    </location>
</feature>
<dbReference type="EMBL" id="LJFO01000001">
    <property type="protein sequence ID" value="KPG17960.1"/>
    <property type="molecule type" value="Genomic_DNA"/>
</dbReference>
<dbReference type="PANTHER" id="PTHR33371:SF19">
    <property type="entry name" value="MCE-FAMILY PROTEIN MCE4A"/>
    <property type="match status" value="1"/>
</dbReference>
<organism evidence="5 6">
    <name type="scientific">Mycobacteroides immunogenum</name>
    <dbReference type="NCBI Taxonomy" id="83262"/>
    <lineage>
        <taxon>Bacteria</taxon>
        <taxon>Bacillati</taxon>
        <taxon>Actinomycetota</taxon>
        <taxon>Actinomycetes</taxon>
        <taxon>Mycobacteriales</taxon>
        <taxon>Mycobacteriaceae</taxon>
        <taxon>Mycobacteroides</taxon>
    </lineage>
</organism>
<dbReference type="Pfam" id="PF02470">
    <property type="entry name" value="MlaD"/>
    <property type="match status" value="1"/>
</dbReference>
<dbReference type="InterPro" id="IPR052336">
    <property type="entry name" value="MlaD_Phospholipid_Transporter"/>
</dbReference>
<dbReference type="Pfam" id="PF11887">
    <property type="entry name" value="Mce4_CUP1"/>
    <property type="match status" value="1"/>
</dbReference>